<dbReference type="CDD" id="cd06550">
    <property type="entry name" value="TM_ABC_iron-siderophores_like"/>
    <property type="match status" value="2"/>
</dbReference>
<keyword evidence="6 8" id="KW-1133">Transmembrane helix</keyword>
<comment type="subcellular location">
    <subcellularLocation>
        <location evidence="1">Cell membrane</location>
        <topology evidence="1">Multi-pass membrane protein</topology>
    </subcellularLocation>
</comment>
<evidence type="ECO:0000256" key="4">
    <source>
        <dbReference type="ARBA" id="ARBA00022475"/>
    </source>
</evidence>
<dbReference type="PANTHER" id="PTHR30472:SF37">
    <property type="entry name" value="FE(3+) DICITRATE TRANSPORT SYSTEM PERMEASE PROTEIN FECD-RELATED"/>
    <property type="match status" value="1"/>
</dbReference>
<dbReference type="RefSeq" id="WP_114814832.1">
    <property type="nucleotide sequence ID" value="NZ_CP139965.1"/>
</dbReference>
<feature type="transmembrane region" description="Helical" evidence="8">
    <location>
        <begin position="361"/>
        <end position="381"/>
    </location>
</feature>
<feature type="transmembrane region" description="Helical" evidence="8">
    <location>
        <begin position="620"/>
        <end position="637"/>
    </location>
</feature>
<dbReference type="InterPro" id="IPR037294">
    <property type="entry name" value="ABC_BtuC-like"/>
</dbReference>
<dbReference type="Proteomes" id="UP001325479">
    <property type="component" value="Chromosome"/>
</dbReference>
<evidence type="ECO:0000313" key="9">
    <source>
        <dbReference type="EMBL" id="WQD77934.1"/>
    </source>
</evidence>
<evidence type="ECO:0000256" key="6">
    <source>
        <dbReference type="ARBA" id="ARBA00022989"/>
    </source>
</evidence>
<evidence type="ECO:0000256" key="8">
    <source>
        <dbReference type="SAM" id="Phobius"/>
    </source>
</evidence>
<feature type="transmembrane region" description="Helical" evidence="8">
    <location>
        <begin position="242"/>
        <end position="269"/>
    </location>
</feature>
<accession>A0ABZ0WKR6</accession>
<evidence type="ECO:0000256" key="3">
    <source>
        <dbReference type="ARBA" id="ARBA00022448"/>
    </source>
</evidence>
<feature type="transmembrane region" description="Helical" evidence="8">
    <location>
        <begin position="319"/>
        <end position="341"/>
    </location>
</feature>
<feature type="transmembrane region" description="Helical" evidence="8">
    <location>
        <begin position="69"/>
        <end position="90"/>
    </location>
</feature>
<evidence type="ECO:0000256" key="1">
    <source>
        <dbReference type="ARBA" id="ARBA00004651"/>
    </source>
</evidence>
<proteinExistence type="inferred from homology"/>
<evidence type="ECO:0000256" key="2">
    <source>
        <dbReference type="ARBA" id="ARBA00007935"/>
    </source>
</evidence>
<dbReference type="InterPro" id="IPR000522">
    <property type="entry name" value="ABC_transptr_permease_BtuC"/>
</dbReference>
<feature type="transmembrane region" description="Helical" evidence="8">
    <location>
        <begin position="460"/>
        <end position="478"/>
    </location>
</feature>
<comment type="similarity">
    <text evidence="2">Belongs to the binding-protein-dependent transport system permease family. FecCD subfamily.</text>
</comment>
<feature type="transmembrane region" description="Helical" evidence="8">
    <location>
        <begin position="156"/>
        <end position="180"/>
    </location>
</feature>
<feature type="transmembrane region" description="Helical" evidence="8">
    <location>
        <begin position="649"/>
        <end position="665"/>
    </location>
</feature>
<feature type="transmembrane region" description="Helical" evidence="8">
    <location>
        <begin position="435"/>
        <end position="453"/>
    </location>
</feature>
<keyword evidence="7 8" id="KW-0472">Membrane</keyword>
<keyword evidence="10" id="KW-1185">Reference proteome</keyword>
<evidence type="ECO:0000256" key="5">
    <source>
        <dbReference type="ARBA" id="ARBA00022692"/>
    </source>
</evidence>
<dbReference type="PANTHER" id="PTHR30472">
    <property type="entry name" value="FERRIC ENTEROBACTIN TRANSPORT SYSTEM PERMEASE PROTEIN"/>
    <property type="match status" value="1"/>
</dbReference>
<feature type="transmembrane region" description="Helical" evidence="8">
    <location>
        <begin position="402"/>
        <end position="423"/>
    </location>
</feature>
<keyword evidence="4" id="KW-1003">Cell membrane</keyword>
<evidence type="ECO:0000313" key="10">
    <source>
        <dbReference type="Proteomes" id="UP001325479"/>
    </source>
</evidence>
<keyword evidence="3" id="KW-0813">Transport</keyword>
<protein>
    <submittedName>
        <fullName evidence="9">Fe(3+)-hydroxamate ABC transporter permease FhuB</fullName>
    </submittedName>
</protein>
<feature type="transmembrane region" description="Helical" evidence="8">
    <location>
        <begin position="490"/>
        <end position="515"/>
    </location>
</feature>
<dbReference type="Pfam" id="PF01032">
    <property type="entry name" value="FecCD"/>
    <property type="match status" value="2"/>
</dbReference>
<dbReference type="SUPFAM" id="SSF81345">
    <property type="entry name" value="ABC transporter involved in vitamin B12 uptake, BtuC"/>
    <property type="match status" value="2"/>
</dbReference>
<feature type="transmembrane region" description="Helical" evidence="8">
    <location>
        <begin position="130"/>
        <end position="149"/>
    </location>
</feature>
<feature type="transmembrane region" description="Helical" evidence="8">
    <location>
        <begin position="527"/>
        <end position="555"/>
    </location>
</feature>
<feature type="transmembrane region" description="Helical" evidence="8">
    <location>
        <begin position="102"/>
        <end position="124"/>
    </location>
</feature>
<keyword evidence="5 8" id="KW-0812">Transmembrane</keyword>
<feature type="transmembrane region" description="Helical" evidence="8">
    <location>
        <begin position="200"/>
        <end position="221"/>
    </location>
</feature>
<sequence length="669" mass="69054">MNHRYTTVPHTDRAPRAWYLAAFLVLATVALVALSARTLSMQLPFAQWPGIVSMGDDASLAQIVAHYAWLPRVVVSLMAGAALSLAGVVFQQVLRNPLAEPLTLGVSAGAYFALTVASIVVPSLALDGRFSIAFAGCALAMLATMALTWRKGFAAVSVVLAGMIVNLYCGALSVLLTIVFERSLTSVFIWGGGSLVQGGWATAAWLAPRVLVCAIGAALLVRPLTLFSLDDRGARQLGLSVAWARFAALAIAVLLSAFVTSAVGVIGFIGLGGPALARAMGARRPQEQMLWAPLAGAMLLTLADQAVQSLPGMAGEMLPTGAVTGLLGGPLLLGMLYRMRVPGPQPVLSESEPARGSTPRAALMLGVLLVVAIVVSLRFSMSMHGWQWTRAQQWADVDFWRVPRLVASLGAGVMVALAGTLLQRVTGNPMASPDLLGVSGGAMLGMLAAAILVGPSTPALLTGASAGALGCLVALVAIGRRSGFAPEHLLLAGIAISALSQSVVVLATASGGAYASVLRAMLYGSTYAILPATAIAVTIAAVAGAAVASLGVRWLDILPLGGAVSDALGVRTRRVRLWLLAVAAALTAGATVVIGPMSFVGLMAPHLARLLGFSRARSQMLVAGLVSALLMVLSDWLSRNVVFPQQMPAGIVATLIGGPYLMWLLRRAP</sequence>
<dbReference type="Gene3D" id="1.10.3470.10">
    <property type="entry name" value="ABC transporter involved in vitamin B12 uptake, BtuC"/>
    <property type="match status" value="2"/>
</dbReference>
<dbReference type="NCBIfam" id="NF007866">
    <property type="entry name" value="PRK10577.1-2"/>
    <property type="match status" value="1"/>
</dbReference>
<gene>
    <name evidence="9" type="primary">fhuB</name>
    <name evidence="9" type="ORF">U0042_28610</name>
</gene>
<name>A0ABZ0WKR6_9BURK</name>
<evidence type="ECO:0000256" key="7">
    <source>
        <dbReference type="ARBA" id="ARBA00023136"/>
    </source>
</evidence>
<feature type="transmembrane region" description="Helical" evidence="8">
    <location>
        <begin position="575"/>
        <end position="599"/>
    </location>
</feature>
<organism evidence="9 10">
    <name type="scientific">Paraburkholderia kururiensis</name>
    <dbReference type="NCBI Taxonomy" id="984307"/>
    <lineage>
        <taxon>Bacteria</taxon>
        <taxon>Pseudomonadati</taxon>
        <taxon>Pseudomonadota</taxon>
        <taxon>Betaproteobacteria</taxon>
        <taxon>Burkholderiales</taxon>
        <taxon>Burkholderiaceae</taxon>
        <taxon>Paraburkholderia</taxon>
    </lineage>
</organism>
<dbReference type="EMBL" id="CP139965">
    <property type="protein sequence ID" value="WQD77934.1"/>
    <property type="molecule type" value="Genomic_DNA"/>
</dbReference>
<reference evidence="9 10" key="1">
    <citation type="submission" date="2023-12" db="EMBL/GenBank/DDBJ databases">
        <title>Genome sequencing and assembly of bacterial species from a model synthetic community.</title>
        <authorList>
            <person name="Hogle S.L."/>
        </authorList>
    </citation>
    <scope>NUCLEOTIDE SEQUENCE [LARGE SCALE GENOMIC DNA]</scope>
    <source>
        <strain evidence="9 10">HAMBI 2494</strain>
    </source>
</reference>